<gene>
    <name evidence="2" type="ORF">RBR11_07585</name>
</gene>
<feature type="region of interest" description="Disordered" evidence="1">
    <location>
        <begin position="24"/>
        <end position="43"/>
    </location>
</feature>
<organism evidence="2 3">
    <name type="scientific">Microbacterium capsulatum</name>
    <dbReference type="NCBI Taxonomy" id="3041921"/>
    <lineage>
        <taxon>Bacteria</taxon>
        <taxon>Bacillati</taxon>
        <taxon>Actinomycetota</taxon>
        <taxon>Actinomycetes</taxon>
        <taxon>Micrococcales</taxon>
        <taxon>Microbacteriaceae</taxon>
        <taxon>Microbacterium</taxon>
    </lineage>
</organism>
<dbReference type="EMBL" id="JAVFCB010000003">
    <property type="protein sequence ID" value="MDQ4213775.1"/>
    <property type="molecule type" value="Genomic_DNA"/>
</dbReference>
<dbReference type="Proteomes" id="UP001230289">
    <property type="component" value="Unassembled WGS sequence"/>
</dbReference>
<keyword evidence="3" id="KW-1185">Reference proteome</keyword>
<evidence type="ECO:0000313" key="2">
    <source>
        <dbReference type="EMBL" id="MDQ4213775.1"/>
    </source>
</evidence>
<evidence type="ECO:0000313" key="3">
    <source>
        <dbReference type="Proteomes" id="UP001230289"/>
    </source>
</evidence>
<evidence type="ECO:0000256" key="1">
    <source>
        <dbReference type="SAM" id="MobiDB-lite"/>
    </source>
</evidence>
<sequence length="113" mass="12160">MSAKRREPWKKPSPGIPVHARELASRGSHTFSGPGISRLNGADADTRSDALVSAVVARWGVGGLINDLDELGKRETLPPEAFAAARALNRLLRALGITDGRSPWAARVWRAEP</sequence>
<accession>A0ABU0XF95</accession>
<name>A0ABU0XF95_9MICO</name>
<comment type="caution">
    <text evidence="2">The sequence shown here is derived from an EMBL/GenBank/DDBJ whole genome shotgun (WGS) entry which is preliminary data.</text>
</comment>
<reference evidence="2 3" key="1">
    <citation type="submission" date="2023-08" db="EMBL/GenBank/DDBJ databases">
        <title>Microbacterium sp. nov., isolated from a waste landfill.</title>
        <authorList>
            <person name="Wen W."/>
        </authorList>
    </citation>
    <scope>NUCLEOTIDE SEQUENCE [LARGE SCALE GENOMIC DNA]</scope>
    <source>
        <strain evidence="2 3">ASV81</strain>
    </source>
</reference>
<protein>
    <submittedName>
        <fullName evidence="2">Uncharacterized protein</fullName>
    </submittedName>
</protein>
<proteinExistence type="predicted"/>
<dbReference type="RefSeq" id="WP_308488712.1">
    <property type="nucleotide sequence ID" value="NZ_JAVFCB010000003.1"/>
</dbReference>